<dbReference type="InterPro" id="IPR008983">
    <property type="entry name" value="Tumour_necrosis_fac-like_dom"/>
</dbReference>
<proteinExistence type="predicted"/>
<evidence type="ECO:0000256" key="1">
    <source>
        <dbReference type="SAM" id="SignalP"/>
    </source>
</evidence>
<name>A0A1N7LMJ6_9FLAO</name>
<evidence type="ECO:0008006" key="4">
    <source>
        <dbReference type="Google" id="ProtNLM"/>
    </source>
</evidence>
<evidence type="ECO:0000313" key="3">
    <source>
        <dbReference type="Proteomes" id="UP000185781"/>
    </source>
</evidence>
<dbReference type="AlphaFoldDB" id="A0A1N7LMJ6"/>
<dbReference type="RefSeq" id="WP_076390813.1">
    <property type="nucleotide sequence ID" value="NZ_FTOV01000002.1"/>
</dbReference>
<reference evidence="2 3" key="1">
    <citation type="submission" date="2017-01" db="EMBL/GenBank/DDBJ databases">
        <authorList>
            <person name="Mah S.A."/>
            <person name="Swanson W.J."/>
            <person name="Moy G.W."/>
            <person name="Vacquier V.D."/>
        </authorList>
    </citation>
    <scope>NUCLEOTIDE SEQUENCE [LARGE SCALE GENOMIC DNA]</scope>
    <source>
        <strain evidence="2 3">DSM 18014</strain>
    </source>
</reference>
<dbReference type="OrthoDB" id="1488700at2"/>
<dbReference type="STRING" id="373672.SAMN05421785_102351"/>
<organism evidence="2 3">
    <name type="scientific">Chryseobacterium gambrini</name>
    <dbReference type="NCBI Taxonomy" id="373672"/>
    <lineage>
        <taxon>Bacteria</taxon>
        <taxon>Pseudomonadati</taxon>
        <taxon>Bacteroidota</taxon>
        <taxon>Flavobacteriia</taxon>
        <taxon>Flavobacteriales</taxon>
        <taxon>Weeksellaceae</taxon>
        <taxon>Chryseobacterium group</taxon>
        <taxon>Chryseobacterium</taxon>
    </lineage>
</organism>
<dbReference type="Gene3D" id="2.60.120.40">
    <property type="match status" value="1"/>
</dbReference>
<evidence type="ECO:0000313" key="2">
    <source>
        <dbReference type="EMBL" id="SIS75037.1"/>
    </source>
</evidence>
<feature type="chain" id="PRO_5011958553" description="C1q domain-containing protein" evidence="1">
    <location>
        <begin position="21"/>
        <end position="240"/>
    </location>
</feature>
<sequence length="240" mass="25840">MKKNILSGCVALFFSLPFYAQVGINTKNPAATLHIEASSSASPTGKDGIIVPKVQNLPSVNPSRLGQFIFLENNATLADGFYYWDGSSWVSFPESIDRNADNTIYSFDGQGYTGTALSRNINFSRYIKATTDGFTLNNNTITVGKAGLYLISFTGNSKKPSGAEEHANFTFSVLVNGVQASSVQTSMAAESTASVSTAFSFLRRLNVGDNLTATVTKSNEGPNNYQAFGINNLTLFFIQN</sequence>
<feature type="signal peptide" evidence="1">
    <location>
        <begin position="1"/>
        <end position="20"/>
    </location>
</feature>
<protein>
    <recommendedName>
        <fullName evidence="4">C1q domain-containing protein</fullName>
    </recommendedName>
</protein>
<keyword evidence="1" id="KW-0732">Signal</keyword>
<gene>
    <name evidence="2" type="ORF">SAMN05421785_102351</name>
</gene>
<accession>A0A1N7LMJ6</accession>
<dbReference type="EMBL" id="FTOV01000002">
    <property type="protein sequence ID" value="SIS75037.1"/>
    <property type="molecule type" value="Genomic_DNA"/>
</dbReference>
<dbReference type="Proteomes" id="UP000185781">
    <property type="component" value="Unassembled WGS sequence"/>
</dbReference>